<sequence length="90" mass="10097">MPWGCSLAIPPVLARLERQNSMSDMASDQLLYLASQRIIIQDNGKKPDKFMVMQWILTLEGLENAPGTGLEDHSISIESFATRIPYDALF</sequence>
<accession>A0A8H4MVM9</accession>
<proteinExistence type="predicted"/>
<evidence type="ECO:0000313" key="2">
    <source>
        <dbReference type="Proteomes" id="UP000813423"/>
    </source>
</evidence>
<organism evidence="1 2">
    <name type="scientific">Aspergillus fumigatus</name>
    <name type="common">Neosartorya fumigata</name>
    <dbReference type="NCBI Taxonomy" id="746128"/>
    <lineage>
        <taxon>Eukaryota</taxon>
        <taxon>Fungi</taxon>
        <taxon>Dikarya</taxon>
        <taxon>Ascomycota</taxon>
        <taxon>Pezizomycotina</taxon>
        <taxon>Eurotiomycetes</taxon>
        <taxon>Eurotiomycetidae</taxon>
        <taxon>Eurotiales</taxon>
        <taxon>Aspergillaceae</taxon>
        <taxon>Aspergillus</taxon>
        <taxon>Aspergillus subgen. Fumigati</taxon>
    </lineage>
</organism>
<name>A0A8H4MVM9_ASPFM</name>
<dbReference type="Proteomes" id="UP000813423">
    <property type="component" value="Unassembled WGS sequence"/>
</dbReference>
<reference evidence="1" key="1">
    <citation type="submission" date="2021-08" db="EMBL/GenBank/DDBJ databases">
        <title>Global Aspergillus fumigatus from environmental and clinical sources.</title>
        <authorList>
            <person name="Barber A."/>
            <person name="Sae-Ong T."/>
        </authorList>
    </citation>
    <scope>NUCLEOTIDE SEQUENCE</scope>
    <source>
        <strain evidence="1">NRZ-2016-071</strain>
    </source>
</reference>
<gene>
    <name evidence="1" type="ORF">KXV57_000275</name>
</gene>
<dbReference type="EMBL" id="JAIBSC010000001">
    <property type="protein sequence ID" value="KAH1911885.1"/>
    <property type="molecule type" value="Genomic_DNA"/>
</dbReference>
<evidence type="ECO:0000313" key="1">
    <source>
        <dbReference type="EMBL" id="KAH1911885.1"/>
    </source>
</evidence>
<protein>
    <submittedName>
        <fullName evidence="1">Uncharacterized protein</fullName>
    </submittedName>
</protein>
<dbReference type="AlphaFoldDB" id="A0A8H4MVM9"/>
<comment type="caution">
    <text evidence="1">The sequence shown here is derived from an EMBL/GenBank/DDBJ whole genome shotgun (WGS) entry which is preliminary data.</text>
</comment>